<feature type="compositionally biased region" description="Pro residues" evidence="1">
    <location>
        <begin position="657"/>
        <end position="681"/>
    </location>
</feature>
<feature type="compositionally biased region" description="Low complexity" evidence="1">
    <location>
        <begin position="647"/>
        <end position="656"/>
    </location>
</feature>
<feature type="region of interest" description="Disordered" evidence="1">
    <location>
        <begin position="625"/>
        <end position="681"/>
    </location>
</feature>
<evidence type="ECO:0000259" key="2">
    <source>
        <dbReference type="Pfam" id="PF07727"/>
    </source>
</evidence>
<proteinExistence type="predicted"/>
<sequence>EAVVRVAEVVSVVVVTWWLPWAALMEVAVEWGRRSVRDSGVKDRVDREARSLFGVRRKSFPAAAGGSGPKWLFDIDTLTQSMNYQSVVAGNQPNHNACIQGNFDAGKVVKEVVSAQQYVLLPLWSTGSKDPQNTDADAAFDVKDNANEVHVSLSCSNQPKKHDEKATREAKGKSHVDLSTGVRDLRDEFEEFSVKALTWLMLLVHPLLLLDMPALEDIVYSDDEEDVGAKADFSNLETNISVSPIPTTRVYKDHHVSQIIGELTTTPYTRSMARMVKEQGGLNQINDEDFHTYLPKGKRAIGSKWVFRNKKDERGIIIMNKARLVAQGHTQEEGIDYEEVFAPVARIEAIWMFLAYASFMGFMVYQVDVKSAFLYETIKEEVYVCQPLGFDDPDYPNKVYKVVKALYGLHQALRAWLTIGSLMYLTSSRPDIIFVVCACACFQVTIKASHLHAVKRIFSKELATPKETALSKDESNPFIAYSLLKTIWSSMHHVIAIKHWLPGQTATALRLDDADGVEFLPNEEIFAELARMGYEKPPLKLTLYKAFFSAQWNMVRNVDIPSKFLMYLQFLQVMINAQVDDLSSHTTKYTSPTLTQKVFFNMRRIGKGFSGIETPFFDTMLVQSQADAENEDDDEVSTAPTPPSPTPATTSTSPIHEPSPPPHEPISSPPQAPPAPPSSPP</sequence>
<gene>
    <name evidence="3" type="ORF">Tci_013038</name>
</gene>
<evidence type="ECO:0000313" key="3">
    <source>
        <dbReference type="EMBL" id="GEU41060.1"/>
    </source>
</evidence>
<comment type="caution">
    <text evidence="3">The sequence shown here is derived from an EMBL/GenBank/DDBJ whole genome shotgun (WGS) entry which is preliminary data.</text>
</comment>
<evidence type="ECO:0000256" key="1">
    <source>
        <dbReference type="SAM" id="MobiDB-lite"/>
    </source>
</evidence>
<organism evidence="3">
    <name type="scientific">Tanacetum cinerariifolium</name>
    <name type="common">Dalmatian daisy</name>
    <name type="synonym">Chrysanthemum cinerariifolium</name>
    <dbReference type="NCBI Taxonomy" id="118510"/>
    <lineage>
        <taxon>Eukaryota</taxon>
        <taxon>Viridiplantae</taxon>
        <taxon>Streptophyta</taxon>
        <taxon>Embryophyta</taxon>
        <taxon>Tracheophyta</taxon>
        <taxon>Spermatophyta</taxon>
        <taxon>Magnoliopsida</taxon>
        <taxon>eudicotyledons</taxon>
        <taxon>Gunneridae</taxon>
        <taxon>Pentapetalae</taxon>
        <taxon>asterids</taxon>
        <taxon>campanulids</taxon>
        <taxon>Asterales</taxon>
        <taxon>Asteraceae</taxon>
        <taxon>Asteroideae</taxon>
        <taxon>Anthemideae</taxon>
        <taxon>Anthemidinae</taxon>
        <taxon>Tanacetum</taxon>
    </lineage>
</organism>
<dbReference type="PANTHER" id="PTHR11439">
    <property type="entry name" value="GAG-POL-RELATED RETROTRANSPOSON"/>
    <property type="match status" value="1"/>
</dbReference>
<dbReference type="InterPro" id="IPR013103">
    <property type="entry name" value="RVT_2"/>
</dbReference>
<reference evidence="3" key="1">
    <citation type="journal article" date="2019" name="Sci. Rep.">
        <title>Draft genome of Tanacetum cinerariifolium, the natural source of mosquito coil.</title>
        <authorList>
            <person name="Yamashiro T."/>
            <person name="Shiraishi A."/>
            <person name="Satake H."/>
            <person name="Nakayama K."/>
        </authorList>
    </citation>
    <scope>NUCLEOTIDE SEQUENCE</scope>
</reference>
<feature type="non-terminal residue" evidence="3">
    <location>
        <position position="1"/>
    </location>
</feature>
<protein>
    <recommendedName>
        <fullName evidence="2">Reverse transcriptase Ty1/copia-type domain-containing protein</fullName>
    </recommendedName>
</protein>
<name>A0A6L2JWF9_TANCI</name>
<dbReference type="PANTHER" id="PTHR11439:SF495">
    <property type="entry name" value="REVERSE TRANSCRIPTASE, RNA-DEPENDENT DNA POLYMERASE-RELATED"/>
    <property type="match status" value="1"/>
</dbReference>
<accession>A0A6L2JWF9</accession>
<dbReference type="AlphaFoldDB" id="A0A6L2JWF9"/>
<dbReference type="Pfam" id="PF07727">
    <property type="entry name" value="RVT_2"/>
    <property type="match status" value="1"/>
</dbReference>
<dbReference type="EMBL" id="BKCJ010001387">
    <property type="protein sequence ID" value="GEU41060.1"/>
    <property type="molecule type" value="Genomic_DNA"/>
</dbReference>
<feature type="domain" description="Reverse transcriptase Ty1/copia-type" evidence="2">
    <location>
        <begin position="294"/>
        <end position="419"/>
    </location>
</feature>